<sequence length="129" mass="14778">MAKFELYHPILTPHYQLNWLTNFKVKDINALRQTINPNESMIETATYINREMSTVMNDQALTWGVGDKQTDCFLGIITLAPVNGTFETTELTITRVNGNDQTLIDEIKTYMTEFSKNQLQSSQLSVKLK</sequence>
<dbReference type="RefSeq" id="WP_098823801.1">
    <property type="nucleotide sequence ID" value="NZ_BCMJ01000002.1"/>
</dbReference>
<accession>A0A1Z5H4P1</accession>
<dbReference type="EMBL" id="BCMJ01000002">
    <property type="protein sequence ID" value="GAT18283.1"/>
    <property type="molecule type" value="Genomic_DNA"/>
</dbReference>
<proteinExistence type="predicted"/>
<evidence type="ECO:0000313" key="2">
    <source>
        <dbReference type="Proteomes" id="UP000223370"/>
    </source>
</evidence>
<keyword evidence="2" id="KW-1185">Reference proteome</keyword>
<dbReference type="OrthoDB" id="2249426at2"/>
<comment type="caution">
    <text evidence="1">The sequence shown here is derived from an EMBL/GenBank/DDBJ whole genome shotgun (WGS) entry which is preliminary data.</text>
</comment>
<name>A0A1Z5H4P1_9LACO</name>
<reference evidence="1 2" key="1">
    <citation type="submission" date="2015-11" db="EMBL/GenBank/DDBJ databases">
        <title>Draft genome sequences of new species of the genus Lactobacillus isolated from orchardgrass silage.</title>
        <authorList>
            <person name="Tohno M."/>
            <person name="Tanizawa Y."/>
            <person name="Arita M."/>
        </authorList>
    </citation>
    <scope>NUCLEOTIDE SEQUENCE [LARGE SCALE GENOMIC DNA]</scope>
    <source>
        <strain evidence="1 2">IWT5</strain>
    </source>
</reference>
<organism evidence="1 2">
    <name type="scientific">Secundilactobacillus silagincola</name>
    <dbReference type="NCBI Taxonomy" id="1714681"/>
    <lineage>
        <taxon>Bacteria</taxon>
        <taxon>Bacillati</taxon>
        <taxon>Bacillota</taxon>
        <taxon>Bacilli</taxon>
        <taxon>Lactobacillales</taxon>
        <taxon>Lactobacillaceae</taxon>
        <taxon>Secundilactobacillus</taxon>
    </lineage>
</organism>
<protein>
    <submittedName>
        <fullName evidence="1">Uncharacterized protein</fullName>
    </submittedName>
</protein>
<dbReference type="AlphaFoldDB" id="A0A1Z5H4P1"/>
<dbReference type="Proteomes" id="UP000223370">
    <property type="component" value="Unassembled WGS sequence"/>
</dbReference>
<gene>
    <name evidence="1" type="ORF">IWT5_00556</name>
</gene>
<evidence type="ECO:0000313" key="1">
    <source>
        <dbReference type="EMBL" id="GAT18283.1"/>
    </source>
</evidence>